<evidence type="ECO:0000256" key="7">
    <source>
        <dbReference type="ARBA" id="ARBA00023128"/>
    </source>
</evidence>
<dbReference type="NCBIfam" id="TIGR03592">
    <property type="entry name" value="yidC_oxa1_cterm"/>
    <property type="match status" value="1"/>
</dbReference>
<evidence type="ECO:0000256" key="5">
    <source>
        <dbReference type="ARBA" id="ARBA00022946"/>
    </source>
</evidence>
<keyword evidence="6 10" id="KW-1133">Transmembrane helix</keyword>
<dbReference type="Proteomes" id="UP000594262">
    <property type="component" value="Unplaced"/>
</dbReference>
<evidence type="ECO:0000313" key="13">
    <source>
        <dbReference type="Proteomes" id="UP000594262"/>
    </source>
</evidence>
<feature type="transmembrane region" description="Helical" evidence="10">
    <location>
        <begin position="185"/>
        <end position="205"/>
    </location>
</feature>
<keyword evidence="4" id="KW-0999">Mitochondrion inner membrane</keyword>
<evidence type="ECO:0000259" key="11">
    <source>
        <dbReference type="Pfam" id="PF02096"/>
    </source>
</evidence>
<evidence type="ECO:0000256" key="2">
    <source>
        <dbReference type="ARBA" id="ARBA00009877"/>
    </source>
</evidence>
<feature type="transmembrane region" description="Helical" evidence="10">
    <location>
        <begin position="307"/>
        <end position="326"/>
    </location>
</feature>
<accession>A0A7M5XIV3</accession>
<keyword evidence="8 10" id="KW-0472">Membrane</keyword>
<evidence type="ECO:0000256" key="1">
    <source>
        <dbReference type="ARBA" id="ARBA00004448"/>
    </source>
</evidence>
<feature type="domain" description="Membrane insertase YidC/Oxa/ALB C-terminal" evidence="11">
    <location>
        <begin position="185"/>
        <end position="378"/>
    </location>
</feature>
<comment type="subcellular location">
    <subcellularLocation>
        <location evidence="9">Membrane</location>
        <topology evidence="9">Multi-pass membrane protein</topology>
    </subcellularLocation>
    <subcellularLocation>
        <location evidence="1">Mitochondrion inner membrane</location>
        <topology evidence="1">Multi-pass membrane protein</topology>
    </subcellularLocation>
</comment>
<dbReference type="GeneID" id="136812444"/>
<organism evidence="12 13">
    <name type="scientific">Clytia hemisphaerica</name>
    <dbReference type="NCBI Taxonomy" id="252671"/>
    <lineage>
        <taxon>Eukaryota</taxon>
        <taxon>Metazoa</taxon>
        <taxon>Cnidaria</taxon>
        <taxon>Hydrozoa</taxon>
        <taxon>Hydroidolina</taxon>
        <taxon>Leptothecata</taxon>
        <taxon>Obeliida</taxon>
        <taxon>Clytiidae</taxon>
        <taxon>Clytia</taxon>
    </lineage>
</organism>
<evidence type="ECO:0000256" key="6">
    <source>
        <dbReference type="ARBA" id="ARBA00022989"/>
    </source>
</evidence>
<comment type="similarity">
    <text evidence="2 9">Belongs to the OXA1/ALB3/YidC family.</text>
</comment>
<dbReference type="GO" id="GO:0032977">
    <property type="term" value="F:membrane insertase activity"/>
    <property type="evidence" value="ECO:0007669"/>
    <property type="project" value="InterPro"/>
</dbReference>
<dbReference type="GO" id="GO:0032979">
    <property type="term" value="P:protein insertion into mitochondrial inner membrane from matrix"/>
    <property type="evidence" value="ECO:0007669"/>
    <property type="project" value="TreeGrafter"/>
</dbReference>
<dbReference type="PANTHER" id="PTHR12428:SF66">
    <property type="entry name" value="MITOCHONDRIAL INNER MEMBRANE PROTEIN OXA1L"/>
    <property type="match status" value="1"/>
</dbReference>
<dbReference type="AlphaFoldDB" id="A0A7M5XIV3"/>
<evidence type="ECO:0000256" key="8">
    <source>
        <dbReference type="ARBA" id="ARBA00023136"/>
    </source>
</evidence>
<evidence type="ECO:0000256" key="3">
    <source>
        <dbReference type="ARBA" id="ARBA00022692"/>
    </source>
</evidence>
<evidence type="ECO:0000256" key="9">
    <source>
        <dbReference type="RuleBase" id="RU003945"/>
    </source>
</evidence>
<keyword evidence="5" id="KW-0809">Transit peptide</keyword>
<dbReference type="OrthoDB" id="2148490at2759"/>
<keyword evidence="7" id="KW-0496">Mitochondrion</keyword>
<dbReference type="PANTHER" id="PTHR12428">
    <property type="entry name" value="OXA1"/>
    <property type="match status" value="1"/>
</dbReference>
<dbReference type="CDD" id="cd20069">
    <property type="entry name" value="5TM_Oxa1-like"/>
    <property type="match status" value="1"/>
</dbReference>
<keyword evidence="13" id="KW-1185">Reference proteome</keyword>
<dbReference type="InterPro" id="IPR028055">
    <property type="entry name" value="YidC/Oxa/ALB_C"/>
</dbReference>
<name>A0A7M5XIV3_9CNID</name>
<proteinExistence type="inferred from homology"/>
<feature type="transmembrane region" description="Helical" evidence="10">
    <location>
        <begin position="347"/>
        <end position="366"/>
    </location>
</feature>
<evidence type="ECO:0000313" key="12">
    <source>
        <dbReference type="EnsemblMetazoa" id="CLYHEMP023986.1"/>
    </source>
</evidence>
<reference evidence="12" key="1">
    <citation type="submission" date="2021-01" db="UniProtKB">
        <authorList>
            <consortium name="EnsemblMetazoa"/>
        </authorList>
    </citation>
    <scope>IDENTIFICATION</scope>
</reference>
<keyword evidence="3 9" id="KW-0812">Transmembrane</keyword>
<dbReference type="GO" id="GO:0005743">
    <property type="term" value="C:mitochondrial inner membrane"/>
    <property type="evidence" value="ECO:0007669"/>
    <property type="project" value="UniProtKB-SubCell"/>
</dbReference>
<dbReference type="InterPro" id="IPR001708">
    <property type="entry name" value="YidC/ALB3/OXA1/COX18"/>
</dbReference>
<feature type="transmembrane region" description="Helical" evidence="10">
    <location>
        <begin position="261"/>
        <end position="279"/>
    </location>
</feature>
<dbReference type="RefSeq" id="XP_066925045.1">
    <property type="nucleotide sequence ID" value="XM_067068944.1"/>
</dbReference>
<sequence length="469" mass="50711">MAAGFFARAARSGKSGAKIFSNSRYANSSRSKATTSLQRKALSTKSNRTSILAITSTNSFNHAFANKVSIAFPPPNCGLLSAVTSCGLHTTSVNAVEGEGSGETGSSVSEATTNTDSAIDPLAVNFPPGDGGGGGGGITETAQDIFASGLPLDIPLSELGLGGYTPVGAITNALDFLHLTCGMPWWGAIVAGTIVFRALVFPLMIKGQINSAKLSAIKPELDRLQENLKEKSNFQNPMMKAQASIELQQLFQKHDCHPAKALITPLIQLPLFVSFFIALRKMSYLPVEALKTGGVLWFPDLTAADPYFILPLLCAGTMLATIETGAEMGMQANDQAKTMKNVFRGMCVVMVPLTYHFPTAIFTYWFTSNILSLVQVGVMRVPGVKEYFGIPPTIVPKIDPSVKQGSFIENLRAGYKGAIEAAHVQHEEKMKEREYKSSLKNTYEETFDYNPKRVQQNEEIFQESKKTAK</sequence>
<evidence type="ECO:0000256" key="4">
    <source>
        <dbReference type="ARBA" id="ARBA00022792"/>
    </source>
</evidence>
<dbReference type="Pfam" id="PF02096">
    <property type="entry name" value="60KD_IMP"/>
    <property type="match status" value="1"/>
</dbReference>
<evidence type="ECO:0000256" key="10">
    <source>
        <dbReference type="SAM" id="Phobius"/>
    </source>
</evidence>
<dbReference type="EnsemblMetazoa" id="CLYHEMT023986.1">
    <property type="protein sequence ID" value="CLYHEMP023986.1"/>
    <property type="gene ID" value="CLYHEMG023986"/>
</dbReference>
<protein>
    <recommendedName>
        <fullName evidence="11">Membrane insertase YidC/Oxa/ALB C-terminal domain-containing protein</fullName>
    </recommendedName>
</protein>